<dbReference type="InterPro" id="IPR029787">
    <property type="entry name" value="Nucleotide_cyclase"/>
</dbReference>
<dbReference type="SMART" id="SM00044">
    <property type="entry name" value="CYCc"/>
    <property type="match status" value="1"/>
</dbReference>
<accession>A0ABR8H2F4</accession>
<dbReference type="Proteomes" id="UP000606396">
    <property type="component" value="Unassembled WGS sequence"/>
</dbReference>
<reference evidence="4 5" key="1">
    <citation type="journal article" date="2020" name="ISME J.">
        <title>Comparative genomics reveals insights into cyanobacterial evolution and habitat adaptation.</title>
        <authorList>
            <person name="Chen M.Y."/>
            <person name="Teng W.K."/>
            <person name="Zhao L."/>
            <person name="Hu C.X."/>
            <person name="Zhou Y.K."/>
            <person name="Han B.P."/>
            <person name="Song L.R."/>
            <person name="Shu W.S."/>
        </authorList>
    </citation>
    <scope>NUCLEOTIDE SEQUENCE [LARGE SCALE GENOMIC DNA]</scope>
    <source>
        <strain evidence="4 5">FACHB-252</strain>
    </source>
</reference>
<protein>
    <submittedName>
        <fullName evidence="4">Adenylate/guanylate cyclase domain-containing protein</fullName>
    </submittedName>
</protein>
<keyword evidence="2" id="KW-0812">Transmembrane</keyword>
<dbReference type="InterPro" id="IPR050697">
    <property type="entry name" value="Adenylyl/Guanylyl_Cyclase_3/4"/>
</dbReference>
<evidence type="ECO:0000259" key="3">
    <source>
        <dbReference type="PROSITE" id="PS50125"/>
    </source>
</evidence>
<evidence type="ECO:0000256" key="1">
    <source>
        <dbReference type="ARBA" id="ARBA00005381"/>
    </source>
</evidence>
<dbReference type="Pfam" id="PF05226">
    <property type="entry name" value="CHASE2"/>
    <property type="match status" value="1"/>
</dbReference>
<keyword evidence="5" id="KW-1185">Reference proteome</keyword>
<evidence type="ECO:0000313" key="4">
    <source>
        <dbReference type="EMBL" id="MBD2609873.1"/>
    </source>
</evidence>
<feature type="transmembrane region" description="Helical" evidence="2">
    <location>
        <begin position="12"/>
        <end position="31"/>
    </location>
</feature>
<dbReference type="PROSITE" id="PS50125">
    <property type="entry name" value="GUANYLATE_CYCLASE_2"/>
    <property type="match status" value="1"/>
</dbReference>
<dbReference type="EMBL" id="JACJTC010000001">
    <property type="protein sequence ID" value="MBD2609873.1"/>
    <property type="molecule type" value="Genomic_DNA"/>
</dbReference>
<dbReference type="RefSeq" id="WP_190947965.1">
    <property type="nucleotide sequence ID" value="NZ_JACJTC010000001.1"/>
</dbReference>
<dbReference type="InterPro" id="IPR001054">
    <property type="entry name" value="A/G_cyclase"/>
</dbReference>
<dbReference type="InterPro" id="IPR007890">
    <property type="entry name" value="CHASE2"/>
</dbReference>
<feature type="domain" description="Guanylate cyclase" evidence="3">
    <location>
        <begin position="440"/>
        <end position="572"/>
    </location>
</feature>
<dbReference type="Pfam" id="PF00211">
    <property type="entry name" value="Guanylate_cyc"/>
    <property type="match status" value="1"/>
</dbReference>
<feature type="transmembrane region" description="Helical" evidence="2">
    <location>
        <begin position="355"/>
        <end position="376"/>
    </location>
</feature>
<comment type="caution">
    <text evidence="4">The sequence shown here is derived from an EMBL/GenBank/DDBJ whole genome shotgun (WGS) entry which is preliminary data.</text>
</comment>
<evidence type="ECO:0000313" key="5">
    <source>
        <dbReference type="Proteomes" id="UP000606396"/>
    </source>
</evidence>
<keyword evidence="2" id="KW-1133">Transmembrane helix</keyword>
<dbReference type="SUPFAM" id="SSF55073">
    <property type="entry name" value="Nucleotide cyclase"/>
    <property type="match status" value="1"/>
</dbReference>
<proteinExistence type="inferred from homology"/>
<dbReference type="SMART" id="SM01080">
    <property type="entry name" value="CHASE2"/>
    <property type="match status" value="1"/>
</dbReference>
<comment type="similarity">
    <text evidence="1">Belongs to the adenylyl cyclase class-3 family.</text>
</comment>
<feature type="transmembrane region" description="Helical" evidence="2">
    <location>
        <begin position="382"/>
        <end position="401"/>
    </location>
</feature>
<dbReference type="Gene3D" id="3.30.70.1230">
    <property type="entry name" value="Nucleotide cyclase"/>
    <property type="match status" value="1"/>
</dbReference>
<evidence type="ECO:0000256" key="2">
    <source>
        <dbReference type="SAM" id="Phobius"/>
    </source>
</evidence>
<organism evidence="4 5">
    <name type="scientific">Nostoc punctiforme FACHB-252</name>
    <dbReference type="NCBI Taxonomy" id="1357509"/>
    <lineage>
        <taxon>Bacteria</taxon>
        <taxon>Bacillati</taxon>
        <taxon>Cyanobacteriota</taxon>
        <taxon>Cyanophyceae</taxon>
        <taxon>Nostocales</taxon>
        <taxon>Nostocaceae</taxon>
        <taxon>Nostoc</taxon>
    </lineage>
</organism>
<dbReference type="CDD" id="cd07302">
    <property type="entry name" value="CHD"/>
    <property type="match status" value="1"/>
</dbReference>
<dbReference type="PANTHER" id="PTHR43081:SF1">
    <property type="entry name" value="ADENYLATE CYCLASE, TERMINAL-DIFFERENTIATION SPECIFIC"/>
    <property type="match status" value="1"/>
</dbReference>
<name>A0ABR8H2F4_NOSPU</name>
<dbReference type="PANTHER" id="PTHR43081">
    <property type="entry name" value="ADENYLATE CYCLASE, TERMINAL-DIFFERENTIATION SPECIFIC-RELATED"/>
    <property type="match status" value="1"/>
</dbReference>
<keyword evidence="2" id="KW-0472">Membrane</keyword>
<sequence>MWKNLKPRIWQWRGVLFAVPNITILVIGLRLTGLLQLLELAALDQFFLLRPPEPVDTRIVIVEINESDIRKQGQWPMTDAALASVLENIKQQQPRAIGLDIYRDLPVNPGHQALVKVFESTPNLIGVQKISDSFDSSSVDASPVLKQRHQIGANDLPLDGDGKIRRGLLYLNLKNDDVLESFALKLALLYLKPEGIIPKPAANNSNFLQLNRGIFPIFEANDGGYVRADAGSYQVLLNYRGRIQKFLKISLTDVQNKRIPKDLMRGKVVLIGATAESLKDLFYTPYSSNVLTEPERMAGITIHANLISQILSAALDGRPEIKTLPEPIEWLLIFCWSTIGAILCWVQRHSNNQKIFLVVGLAAGGLLVGSFLAFLSSWWIPVVPSVLALGGSAIAVTQYIAQGSAQMRKTLGRYLTDEIVANILETPSGLKLGGERRKVTVLVSDLRGFSAISEQLPPEEVVRILNLYLGTMTDVINQYKGTINEFMGDGIFVIFGAPIRRQDDSQRAIACAIAMQLAMEQVNKQNQQMNFPILEMGIGINTGEVVAGNIGSQKRAQYTVIGSHVNLAARIETYTVGGQILISENTSQDAKIDLKIAGDLQIKPKGIKDPVTIFDIRGIGGEYNLFLPEDDEAMVSLNQELPVEYSILQGKQAGGIIFTGALVCLSEKAAQLQSLHSLEPLSNLKLKLLIELESTTEEEHIYAKVIKQIDVENQLFLIRFTAIPPKAIALLNSLRQFA</sequence>
<gene>
    <name evidence="4" type="ORF">H6G94_01045</name>
</gene>
<feature type="transmembrane region" description="Helical" evidence="2">
    <location>
        <begin position="328"/>
        <end position="346"/>
    </location>
</feature>